<evidence type="ECO:0000256" key="4">
    <source>
        <dbReference type="ARBA" id="ARBA00022475"/>
    </source>
</evidence>
<dbReference type="InterPro" id="IPR000983">
    <property type="entry name" value="Bac_GSPG_pilin"/>
</dbReference>
<dbReference type="InterPro" id="IPR012902">
    <property type="entry name" value="N_methyl_site"/>
</dbReference>
<keyword evidence="4" id="KW-1003">Cell membrane</keyword>
<dbReference type="PRINTS" id="PR00813">
    <property type="entry name" value="BCTERIALGSPG"/>
</dbReference>
<evidence type="ECO:0000256" key="8">
    <source>
        <dbReference type="ARBA" id="ARBA00022989"/>
    </source>
</evidence>
<evidence type="ECO:0000256" key="6">
    <source>
        <dbReference type="ARBA" id="ARBA00022519"/>
    </source>
</evidence>
<keyword evidence="6" id="KW-0997">Cell inner membrane</keyword>
<comment type="subcellular location">
    <subcellularLocation>
        <location evidence="1">Cell inner membrane</location>
        <topology evidence="1">Single-pass membrane protein</topology>
    </subcellularLocation>
</comment>
<dbReference type="InterPro" id="IPR045584">
    <property type="entry name" value="Pilin-like"/>
</dbReference>
<dbReference type="AlphaFoldDB" id="A0A378YQA2"/>
<comment type="similarity">
    <text evidence="2">Belongs to the GSP G family.</text>
</comment>
<dbReference type="NCBIfam" id="TIGR01710">
    <property type="entry name" value="typeII_sec_gspG"/>
    <property type="match status" value="1"/>
</dbReference>
<dbReference type="OrthoDB" id="9795612at2"/>
<dbReference type="PANTHER" id="PTHR30093">
    <property type="entry name" value="GENERAL SECRETION PATHWAY PROTEIN G"/>
    <property type="match status" value="1"/>
</dbReference>
<evidence type="ECO:0000313" key="12">
    <source>
        <dbReference type="EMBL" id="SUA79294.1"/>
    </source>
</evidence>
<feature type="transmembrane region" description="Helical" evidence="10">
    <location>
        <begin position="21"/>
        <end position="40"/>
    </location>
</feature>
<organism evidence="12 13">
    <name type="scientific">Pandoraea pnomenusa</name>
    <dbReference type="NCBI Taxonomy" id="93220"/>
    <lineage>
        <taxon>Bacteria</taxon>
        <taxon>Pseudomonadati</taxon>
        <taxon>Pseudomonadota</taxon>
        <taxon>Betaproteobacteria</taxon>
        <taxon>Burkholderiales</taxon>
        <taxon>Burkholderiaceae</taxon>
        <taxon>Pandoraea</taxon>
    </lineage>
</organism>
<dbReference type="Proteomes" id="UP000254573">
    <property type="component" value="Unassembled WGS sequence"/>
</dbReference>
<proteinExistence type="inferred from homology"/>
<dbReference type="InterPro" id="IPR010054">
    <property type="entry name" value="Type2_sec_GspG"/>
</dbReference>
<accession>A0A378YQA2</accession>
<keyword evidence="5" id="KW-0488">Methylation</keyword>
<dbReference type="NCBIfam" id="TIGR02532">
    <property type="entry name" value="IV_pilin_GFxxxE"/>
    <property type="match status" value="1"/>
</dbReference>
<dbReference type="PANTHER" id="PTHR30093:SF45">
    <property type="entry name" value="TYPE II SECRETION SYSTEM CORE PROTEIN G"/>
    <property type="match status" value="1"/>
</dbReference>
<sequence length="147" mass="16139">MDGRIRLTTMPALPRACQRGFTLLELLVVLLIIALLAGYVGPKLFSQVDRAREKTALAQMKSLADALGQYRLDVGQYPTEQQGLQALVVGPVGVTRWQGPYLAKSLPNDPWDRPYVWKNPGADHEVEIVSYGPGGDGDTARLIVYGF</sequence>
<dbReference type="GO" id="GO:0015628">
    <property type="term" value="P:protein secretion by the type II secretion system"/>
    <property type="evidence" value="ECO:0007669"/>
    <property type="project" value="InterPro"/>
</dbReference>
<evidence type="ECO:0000256" key="9">
    <source>
        <dbReference type="ARBA" id="ARBA00023136"/>
    </source>
</evidence>
<evidence type="ECO:0000259" key="11">
    <source>
        <dbReference type="Pfam" id="PF08334"/>
    </source>
</evidence>
<dbReference type="Pfam" id="PF07963">
    <property type="entry name" value="N_methyl"/>
    <property type="match status" value="1"/>
</dbReference>
<gene>
    <name evidence="12" type="primary">xcpT_2</name>
    <name evidence="12" type="ORF">NCTC13160_03147</name>
</gene>
<dbReference type="InterPro" id="IPR013545">
    <property type="entry name" value="T2SS_protein-GspG_C"/>
</dbReference>
<dbReference type="EMBL" id="UGSG01000001">
    <property type="protein sequence ID" value="SUA79294.1"/>
    <property type="molecule type" value="Genomic_DNA"/>
</dbReference>
<name>A0A378YQA2_9BURK</name>
<dbReference type="SUPFAM" id="SSF54523">
    <property type="entry name" value="Pili subunits"/>
    <property type="match status" value="1"/>
</dbReference>
<dbReference type="GO" id="GO:0015627">
    <property type="term" value="C:type II protein secretion system complex"/>
    <property type="evidence" value="ECO:0007669"/>
    <property type="project" value="InterPro"/>
</dbReference>
<keyword evidence="7 10" id="KW-0812">Transmembrane</keyword>
<evidence type="ECO:0000256" key="1">
    <source>
        <dbReference type="ARBA" id="ARBA00004377"/>
    </source>
</evidence>
<dbReference type="STRING" id="93220.A6P55_13060"/>
<keyword evidence="8 10" id="KW-1133">Transmembrane helix</keyword>
<keyword evidence="9 10" id="KW-0472">Membrane</keyword>
<evidence type="ECO:0000256" key="10">
    <source>
        <dbReference type="SAM" id="Phobius"/>
    </source>
</evidence>
<protein>
    <recommendedName>
        <fullName evidence="3">Type II secretion system core protein G</fullName>
    </recommendedName>
</protein>
<reference evidence="12 13" key="1">
    <citation type="submission" date="2018-06" db="EMBL/GenBank/DDBJ databases">
        <authorList>
            <consortium name="Pathogen Informatics"/>
            <person name="Doyle S."/>
        </authorList>
    </citation>
    <scope>NUCLEOTIDE SEQUENCE [LARGE SCALE GENOMIC DNA]</scope>
    <source>
        <strain evidence="12 13">NCTC13160</strain>
    </source>
</reference>
<dbReference type="Gene3D" id="3.30.700.10">
    <property type="entry name" value="Glycoprotein, Type 4 Pilin"/>
    <property type="match status" value="1"/>
</dbReference>
<feature type="domain" description="Type II secretion system protein GspG C-terminal" evidence="11">
    <location>
        <begin position="43"/>
        <end position="137"/>
    </location>
</feature>
<dbReference type="GO" id="GO:0005886">
    <property type="term" value="C:plasma membrane"/>
    <property type="evidence" value="ECO:0007669"/>
    <property type="project" value="UniProtKB-SubCell"/>
</dbReference>
<dbReference type="RefSeq" id="WP_081327026.1">
    <property type="nucleotide sequence ID" value="NZ_CP009553.3"/>
</dbReference>
<evidence type="ECO:0000313" key="13">
    <source>
        <dbReference type="Proteomes" id="UP000254573"/>
    </source>
</evidence>
<evidence type="ECO:0000256" key="2">
    <source>
        <dbReference type="ARBA" id="ARBA00009984"/>
    </source>
</evidence>
<evidence type="ECO:0000256" key="7">
    <source>
        <dbReference type="ARBA" id="ARBA00022692"/>
    </source>
</evidence>
<evidence type="ECO:0000256" key="5">
    <source>
        <dbReference type="ARBA" id="ARBA00022481"/>
    </source>
</evidence>
<evidence type="ECO:0000256" key="3">
    <source>
        <dbReference type="ARBA" id="ARBA00020042"/>
    </source>
</evidence>
<dbReference type="Pfam" id="PF08334">
    <property type="entry name" value="T2SSG"/>
    <property type="match status" value="1"/>
</dbReference>